<feature type="compositionally biased region" description="Polar residues" evidence="5">
    <location>
        <begin position="108"/>
        <end position="132"/>
    </location>
</feature>
<proteinExistence type="inferred from homology"/>
<feature type="region of interest" description="Disordered" evidence="5">
    <location>
        <begin position="620"/>
        <end position="640"/>
    </location>
</feature>
<dbReference type="PANTHER" id="PTHR12357:SF89">
    <property type="entry name" value="YTH DOMAIN-CONTAINING FAMILY PROTEIN"/>
    <property type="match status" value="1"/>
</dbReference>
<dbReference type="InterPro" id="IPR045168">
    <property type="entry name" value="YTH_prot"/>
</dbReference>
<dbReference type="CDD" id="cd21134">
    <property type="entry name" value="YTH"/>
    <property type="match status" value="1"/>
</dbReference>
<accession>A0A9E7FIM9</accession>
<dbReference type="InterPro" id="IPR007275">
    <property type="entry name" value="YTH_domain"/>
</dbReference>
<dbReference type="Pfam" id="PF04146">
    <property type="entry name" value="YTH"/>
    <property type="match status" value="1"/>
</dbReference>
<evidence type="ECO:0000313" key="8">
    <source>
        <dbReference type="Proteomes" id="UP001055439"/>
    </source>
</evidence>
<dbReference type="GO" id="GO:0005737">
    <property type="term" value="C:cytoplasm"/>
    <property type="evidence" value="ECO:0007669"/>
    <property type="project" value="UniProtKB-SubCell"/>
</dbReference>
<dbReference type="OrthoDB" id="306690at2759"/>
<dbReference type="FunFam" id="3.10.590.10:FF:000001">
    <property type="entry name" value="YTH domain family 1, isoform CRA_a"/>
    <property type="match status" value="1"/>
</dbReference>
<feature type="compositionally biased region" description="Low complexity" evidence="5">
    <location>
        <begin position="676"/>
        <end position="694"/>
    </location>
</feature>
<feature type="region of interest" description="Disordered" evidence="5">
    <location>
        <begin position="49"/>
        <end position="132"/>
    </location>
</feature>
<dbReference type="GO" id="GO:1990247">
    <property type="term" value="F:N6-methyladenosine-containing RNA reader activity"/>
    <property type="evidence" value="ECO:0007669"/>
    <property type="project" value="UniProtKB-UniRule"/>
</dbReference>
<dbReference type="GO" id="GO:0003729">
    <property type="term" value="F:mRNA binding"/>
    <property type="evidence" value="ECO:0007669"/>
    <property type="project" value="UniProtKB-UniRule"/>
</dbReference>
<keyword evidence="3 4" id="KW-0694">RNA-binding</keyword>
<evidence type="ECO:0000256" key="4">
    <source>
        <dbReference type="RuleBase" id="RU369095"/>
    </source>
</evidence>
<organism evidence="7 8">
    <name type="scientific">Musa troglodytarum</name>
    <name type="common">fe'i banana</name>
    <dbReference type="NCBI Taxonomy" id="320322"/>
    <lineage>
        <taxon>Eukaryota</taxon>
        <taxon>Viridiplantae</taxon>
        <taxon>Streptophyta</taxon>
        <taxon>Embryophyta</taxon>
        <taxon>Tracheophyta</taxon>
        <taxon>Spermatophyta</taxon>
        <taxon>Magnoliopsida</taxon>
        <taxon>Liliopsida</taxon>
        <taxon>Zingiberales</taxon>
        <taxon>Musaceae</taxon>
        <taxon>Musa</taxon>
    </lineage>
</organism>
<dbReference type="GO" id="GO:0061157">
    <property type="term" value="P:mRNA destabilization"/>
    <property type="evidence" value="ECO:0007669"/>
    <property type="project" value="TreeGrafter"/>
</dbReference>
<dbReference type="PROSITE" id="PS50882">
    <property type="entry name" value="YTH"/>
    <property type="match status" value="1"/>
</dbReference>
<comment type="function">
    <text evidence="4">Specifically recognizes and binds N6-methyladenosine (m6A)-containing RNAs, and regulates mRNA stability. M6A is a modification present at internal sites of mRNAs and some non-coding RNAs and plays a role in mRNA stability and processing.</text>
</comment>
<evidence type="ECO:0000259" key="6">
    <source>
        <dbReference type="PROSITE" id="PS50882"/>
    </source>
</evidence>
<reference evidence="7" key="1">
    <citation type="submission" date="2022-05" db="EMBL/GenBank/DDBJ databases">
        <title>The Musa troglodytarum L. genome provides insights into the mechanism of non-climacteric behaviour and enrichment of carotenoids.</title>
        <authorList>
            <person name="Wang J."/>
        </authorList>
    </citation>
    <scope>NUCLEOTIDE SEQUENCE</scope>
    <source>
        <tissue evidence="7">Leaf</tissue>
    </source>
</reference>
<dbReference type="Proteomes" id="UP001055439">
    <property type="component" value="Chromosome 4"/>
</dbReference>
<feature type="region of interest" description="Disordered" evidence="5">
    <location>
        <begin position="670"/>
        <end position="708"/>
    </location>
</feature>
<evidence type="ECO:0000313" key="7">
    <source>
        <dbReference type="EMBL" id="URD94911.1"/>
    </source>
</evidence>
<evidence type="ECO:0000256" key="1">
    <source>
        <dbReference type="ARBA" id="ARBA00004496"/>
    </source>
</evidence>
<evidence type="ECO:0000256" key="5">
    <source>
        <dbReference type="SAM" id="MobiDB-lite"/>
    </source>
</evidence>
<keyword evidence="2" id="KW-0963">Cytoplasm</keyword>
<comment type="similarity">
    <text evidence="4">Belongs to the YTHDF family.</text>
</comment>
<dbReference type="Gene3D" id="3.10.590.10">
    <property type="entry name" value="ph1033 like domains"/>
    <property type="match status" value="1"/>
</dbReference>
<comment type="subcellular location">
    <subcellularLocation>
        <location evidence="1">Cytoplasm</location>
    </subcellularLocation>
</comment>
<name>A0A9E7FIM9_9LILI</name>
<keyword evidence="8" id="KW-1185">Reference proteome</keyword>
<evidence type="ECO:0000256" key="3">
    <source>
        <dbReference type="ARBA" id="ARBA00022884"/>
    </source>
</evidence>
<dbReference type="AlphaFoldDB" id="A0A9E7FIM9"/>
<evidence type="ECO:0000256" key="2">
    <source>
        <dbReference type="ARBA" id="ARBA00022490"/>
    </source>
</evidence>
<protein>
    <recommendedName>
        <fullName evidence="4">YTH domain-containing family protein</fullName>
    </recommendedName>
</protein>
<feature type="domain" description="YTH" evidence="6">
    <location>
        <begin position="459"/>
        <end position="596"/>
    </location>
</feature>
<dbReference type="PANTHER" id="PTHR12357">
    <property type="entry name" value="YTH YT521-B HOMOLOGY DOMAIN-CONTAINING"/>
    <property type="match status" value="1"/>
</dbReference>
<dbReference type="EMBL" id="CP097506">
    <property type="protein sequence ID" value="URD94911.1"/>
    <property type="molecule type" value="Genomic_DNA"/>
</dbReference>
<sequence length="708" mass="78775">MLSPLPIQVVSWSKRLLRPSLCLVAANEIIRKGKGIEEERAVDYLPFTSSGRRRASGSRLQMETSQQSPDRIDSLEPLESSIADANQKPVDVENSNEQPPSAKDEKVTTSSATHDTNSMDLSADSQGHLDSSDVVSGHSTIYPPNLFAPQAHSFFFRGYDNPIGDEYSPYLNAEGLEVGSAGVYNENPSFLYHPGYGYSPQMPYGPYSPVTTPLPSISGDGQLYSTQQFQFPGTYYQQPAPPNMPYLPSPTSIPQADLTLPIDRQGLFPVNTQNFNTQLFGPRPGYQLSYGSFGRDWLRSPEGTRSVTPLSSPAASPQPVGAPMSFGQNTMPPTFGMASQQQRSLYGFGTSVNSTDRVYPPRGLYHGSTFEVSFSSSGIKDQSLIDADRSRSRGKGTLYNRNGTLDFLNEQNRGPRANRLKNQMSEHNSSLDNDNGSSTVLVDRKLYNNADFVTEYRDAKFFIIKSYSEDNVHKSIKYGVWASTSNGNKKLDSAYHEAKKKEDPCPVFLFFSVNASAHFCGVAEMIGPVDFERSVDYWQQDKWSGQFPLKWHMVKDVPNNLFRHIILENNENKPVTNSRDTQEVKLEQGLEMLSIFKKHEYEVSILDDFEFYEDREKAMQERKARQQQQLPNLAAPGPVAIEDDRRNPAAISGEFISQISGNFAHAVRLEERSKSDPSTTEKSSSLSTVVTSRSDSLEKPATTVTSSS</sequence>
<gene>
    <name evidence="7" type="ORF">MUK42_32264</name>
</gene>